<reference evidence="3 4" key="1">
    <citation type="submission" date="2020-02" db="EMBL/GenBank/DDBJ databases">
        <title>Whole genome shotgun sequence of Streptomyces diastaticus subsp. diastaticus NBRC 13412.</title>
        <authorList>
            <person name="Ichikawa N."/>
            <person name="Komaki H."/>
            <person name="Tamura T."/>
        </authorList>
    </citation>
    <scope>NUCLEOTIDE SEQUENCE [LARGE SCALE GENOMIC DNA]</scope>
    <source>
        <strain evidence="3 4">NBRC 13412</strain>
    </source>
</reference>
<protein>
    <recommendedName>
        <fullName evidence="2">Lipid/polyisoprenoid-binding YceI-like domain-containing protein</fullName>
    </recommendedName>
</protein>
<evidence type="ECO:0000313" key="3">
    <source>
        <dbReference type="EMBL" id="GFH71112.1"/>
    </source>
</evidence>
<dbReference type="InterPro" id="IPR007372">
    <property type="entry name" value="Lipid/polyisoprenoid-bd_YceI"/>
</dbReference>
<dbReference type="PANTHER" id="PTHR34406:SF1">
    <property type="entry name" value="PROTEIN YCEI"/>
    <property type="match status" value="1"/>
</dbReference>
<dbReference type="InterPro" id="IPR013784">
    <property type="entry name" value="Carb-bd-like_fold"/>
</dbReference>
<keyword evidence="4" id="KW-1185">Reference proteome</keyword>
<dbReference type="SMART" id="SM00867">
    <property type="entry name" value="YceI"/>
    <property type="match status" value="1"/>
</dbReference>
<dbReference type="Pfam" id="PF04264">
    <property type="entry name" value="YceI"/>
    <property type="match status" value="1"/>
</dbReference>
<comment type="similarity">
    <text evidence="1">Belongs to the UPF0312 family.</text>
</comment>
<comment type="caution">
    <text evidence="3">The sequence shown here is derived from an EMBL/GenBank/DDBJ whole genome shotgun (WGS) entry which is preliminary data.</text>
</comment>
<sequence>MIEWMRYTVVGPRCWRVVPMFGFGAKRRARQAAGPLSTVGVPPTAGVLSGRIVDGEQPEEPVRHAEFTLTDALGRTVIEGGLDPYGSFVATVPAGEYRFAVSADGHRPYRASVAVDEGGHTALEDLALDRVPPPVLPAPGDWDVEPAHSSIAFTARHIGMARVHGRFNVFAGAVRIAERMEESALHVVIDAASIDTNVPARDKHLRSPDFLDAARFPTLEFYGDRFAHRGGNHWAVTGALSLHGVTRTVTLDTEYLGLGHGMEGETRAACRAVTELHRDDFTVSWQTMLAKGIAVVGPSITVALDIQIVPKADG</sequence>
<dbReference type="SUPFAM" id="SSF49452">
    <property type="entry name" value="Starch-binding domain-like"/>
    <property type="match status" value="1"/>
</dbReference>
<proteinExistence type="inferred from homology"/>
<dbReference type="Gene3D" id="2.40.128.110">
    <property type="entry name" value="Lipid/polyisoprenoid-binding, YceI-like"/>
    <property type="match status" value="1"/>
</dbReference>
<dbReference type="Gene3D" id="2.60.40.1120">
    <property type="entry name" value="Carboxypeptidase-like, regulatory domain"/>
    <property type="match status" value="1"/>
</dbReference>
<evidence type="ECO:0000256" key="1">
    <source>
        <dbReference type="ARBA" id="ARBA00008812"/>
    </source>
</evidence>
<gene>
    <name evidence="3" type="ORF">Sdia_18800</name>
</gene>
<accession>A0ABQ1CL24</accession>
<organism evidence="3 4">
    <name type="scientific">Streptomyces diastaticus subsp. diastaticus</name>
    <dbReference type="NCBI Taxonomy" id="68040"/>
    <lineage>
        <taxon>Bacteria</taxon>
        <taxon>Bacillati</taxon>
        <taxon>Actinomycetota</taxon>
        <taxon>Actinomycetes</taxon>
        <taxon>Kitasatosporales</taxon>
        <taxon>Streptomycetaceae</taxon>
        <taxon>Streptomyces</taxon>
        <taxon>Streptomyces diastaticus group</taxon>
    </lineage>
</organism>
<dbReference type="Proteomes" id="UP000472710">
    <property type="component" value="Unassembled WGS sequence"/>
</dbReference>
<dbReference type="InterPro" id="IPR036761">
    <property type="entry name" value="TTHA0802/YceI-like_sf"/>
</dbReference>
<evidence type="ECO:0000313" key="4">
    <source>
        <dbReference type="Proteomes" id="UP000472710"/>
    </source>
</evidence>
<feature type="domain" description="Lipid/polyisoprenoid-binding YceI-like" evidence="2">
    <location>
        <begin position="141"/>
        <end position="309"/>
    </location>
</feature>
<name>A0ABQ1CL24_STRDI</name>
<dbReference type="PANTHER" id="PTHR34406">
    <property type="entry name" value="PROTEIN YCEI"/>
    <property type="match status" value="1"/>
</dbReference>
<dbReference type="SUPFAM" id="SSF101874">
    <property type="entry name" value="YceI-like"/>
    <property type="match status" value="1"/>
</dbReference>
<evidence type="ECO:0000259" key="2">
    <source>
        <dbReference type="SMART" id="SM00867"/>
    </source>
</evidence>
<dbReference type="EMBL" id="BLLN01000003">
    <property type="protein sequence ID" value="GFH71112.1"/>
    <property type="molecule type" value="Genomic_DNA"/>
</dbReference>